<feature type="transmembrane region" description="Helical" evidence="1">
    <location>
        <begin position="20"/>
        <end position="38"/>
    </location>
</feature>
<evidence type="ECO:0000259" key="2">
    <source>
        <dbReference type="Pfam" id="PF13229"/>
    </source>
</evidence>
<feature type="domain" description="Right handed beta helix" evidence="2">
    <location>
        <begin position="99"/>
        <end position="230"/>
    </location>
</feature>
<gene>
    <name evidence="3" type="ORF">ACFSR2_04425</name>
</gene>
<dbReference type="InterPro" id="IPR039448">
    <property type="entry name" value="Beta_helix"/>
</dbReference>
<name>A0ABW5J3M3_9BACT</name>
<keyword evidence="1" id="KW-0812">Transmembrane</keyword>
<proteinExistence type="predicted"/>
<dbReference type="EMBL" id="JBHULC010000004">
    <property type="protein sequence ID" value="MFD2520119.1"/>
    <property type="molecule type" value="Genomic_DNA"/>
</dbReference>
<evidence type="ECO:0000313" key="3">
    <source>
        <dbReference type="EMBL" id="MFD2520119.1"/>
    </source>
</evidence>
<comment type="caution">
    <text evidence="3">The sequence shown here is derived from an EMBL/GenBank/DDBJ whole genome shotgun (WGS) entry which is preliminary data.</text>
</comment>
<evidence type="ECO:0000256" key="1">
    <source>
        <dbReference type="SAM" id="Phobius"/>
    </source>
</evidence>
<sequence length="1643" mass="171444">MQNISTNDHRCDFLLARTKFVYLLLGLVFSIPTLGQQVKNITRNQTFSTIQAAINDAATIAGDVIEVSEGTYNEHLLINKAITLQGVSTGAIIKAPYSSDNSNANTVLITTGNVTLKNLTITRDYGSTIEEWNACTVNQGINFNSRPNVRLENLIVKDNRNAIYCSNSQNATIINCVVENNRTGIHFTNNVSGLLMTQNIVSNNFTHGVLFNFDTNVLTATNAQVYNNSITGNWYSQLNFQRAAGAETTNIGDLTGASFACNWYGVQNPTINAIPANEPGYSGQIPSQFGGSDPELGNRFLVGTLATSIPSYTPFLANGTDISEATGFQPKPNQCTPAVNLNRNTYFTSIQAAINDAATVAGDVIEVSEGIHSEHLLINKAITVQGISTAAIIKAPYSSDNSNENTVLITTGNVTLKNLTITRDYGSTIEEWNACTVNQGINFNSRPNVRLENLIVKDNRNAIYCSNSQNATIINCVVENNRTGIHFTNDVSGLVLIQNIVRNNFTHGVLFNFDTNVLTATNAQVHNNSITNNWYSQLNFQRAAGAGTTNIGDLTGASFSCNWYGVPSPTINAIPANEPGYAVQVPSQFGGNNPDLSDRYLVGTLAASIPQYTPFLEDGTDISDATGFQPKPSQCTPVININKNTYFATIQAAINDATTVAGDTIVVGEGIFAENITVSKSLVILGPNAAINPNTETRVAEAILRPAVREISSDNSTSGTIIRVAGTGHLDVTIKGFTIDGNNPSLTGGRMLNGVEVHTGAGIVNSTGSFDVNPGGADATMIIQNNIIKNLERYGVLADGTTPVKALAGTDVSYNKFDNIPSGDNFGGGRGRAATFAENHYGRFAHNVITRANVGWQNDNYYRASPGLGTIVEHNEIHTYYRGILHNLQYTNATPIKIAHNTITKETSGDFAAATENFGIELASIRNSVSALVDSNEVSGMKYGILLWNIPSTGIVKVSNGTLTANQYGIYATSNDPLFGGANNASNAIISGVNVVNSTIAGIAINDSINNAATTLQITDSTIVSGGVKGLVLNGTNAAISGTTLNNTTFVGQTGNYIELINSISDIDGSNITFGIKKASVMTQSERQALEQKLVHKPDNPILGKICLPNAATLSVKAGSPNAYCIGGSTILVADINGVIGPFTLVYTDGATQTTVNNYVSGADIPVSASSTKSYSIVSIADSIGCSTSTGFTDVVTVIVNPIPTKPVITPVSATICFGESTTLTATGCAGGSFFWTGGLTGSSITVSPTTTQGYKVACEQSGCTSDSSNVATITVNPVPSTPSITATNETICEGSSTTLTASACTGGTLSWTGGLTGSSIIVSPTSTTQYKVACTQLTCTSDSSEVLTIIVNLIPEKPSITPANITICRGASTMLSADGCIGGTLNWTGGLTGSDIIVSPTNTKAYKVACTQSGCTSDSSNVATVTVNPIPTKPIITSDSTTICNGQTLQLRGSCTTGTVVWSPSGTGGTRVVSSPGTYSAVCVSSGCTSESSTIVITSGTCRFIAINPASPVVCPGKSITLTTAGCNGGSVTWSGGATGAGTSITVSPTTATTYTATCSLGSTASTTVSIATTNTVVATDIYTGTLLVKAIQTIQSARIIGDNGTTPLPNVTYQAGNSITLQPGFMVENGTVFKAEIQGCN</sequence>
<accession>A0ABW5J3M3</accession>
<dbReference type="InterPro" id="IPR011050">
    <property type="entry name" value="Pectin_lyase_fold/virulence"/>
</dbReference>
<keyword evidence="1" id="KW-0472">Membrane</keyword>
<organism evidence="3 4">
    <name type="scientific">Emticicia soli</name>
    <dbReference type="NCBI Taxonomy" id="2027878"/>
    <lineage>
        <taxon>Bacteria</taxon>
        <taxon>Pseudomonadati</taxon>
        <taxon>Bacteroidota</taxon>
        <taxon>Cytophagia</taxon>
        <taxon>Cytophagales</taxon>
        <taxon>Leadbetterellaceae</taxon>
        <taxon>Emticicia</taxon>
    </lineage>
</organism>
<dbReference type="InterPro" id="IPR006626">
    <property type="entry name" value="PbH1"/>
</dbReference>
<keyword evidence="4" id="KW-1185">Reference proteome</keyword>
<dbReference type="Gene3D" id="2.160.20.10">
    <property type="entry name" value="Single-stranded right-handed beta-helix, Pectin lyase-like"/>
    <property type="match status" value="3"/>
</dbReference>
<keyword evidence="1" id="KW-1133">Transmembrane helix</keyword>
<dbReference type="SMART" id="SM00710">
    <property type="entry name" value="PbH1"/>
    <property type="match status" value="18"/>
</dbReference>
<dbReference type="Pfam" id="PF13229">
    <property type="entry name" value="Beta_helix"/>
    <property type="match status" value="2"/>
</dbReference>
<dbReference type="Proteomes" id="UP001597510">
    <property type="component" value="Unassembled WGS sequence"/>
</dbReference>
<dbReference type="NCBIfam" id="NF045639">
    <property type="entry name" value="GCX_COOH"/>
    <property type="match status" value="1"/>
</dbReference>
<dbReference type="InterPro" id="IPR012334">
    <property type="entry name" value="Pectin_lyas_fold"/>
</dbReference>
<reference evidence="4" key="1">
    <citation type="journal article" date="2019" name="Int. J. Syst. Evol. Microbiol.">
        <title>The Global Catalogue of Microorganisms (GCM) 10K type strain sequencing project: providing services to taxonomists for standard genome sequencing and annotation.</title>
        <authorList>
            <consortium name="The Broad Institute Genomics Platform"/>
            <consortium name="The Broad Institute Genome Sequencing Center for Infectious Disease"/>
            <person name="Wu L."/>
            <person name="Ma J."/>
        </authorList>
    </citation>
    <scope>NUCLEOTIDE SEQUENCE [LARGE SCALE GENOMIC DNA]</scope>
    <source>
        <strain evidence="4">KCTC 52344</strain>
    </source>
</reference>
<dbReference type="InterPro" id="IPR055015">
    <property type="entry name" value="GCX_COOH"/>
</dbReference>
<protein>
    <submittedName>
        <fullName evidence="3">Right-handed parallel beta-helix repeat-containing protein</fullName>
    </submittedName>
</protein>
<dbReference type="SUPFAM" id="SSF51126">
    <property type="entry name" value="Pectin lyase-like"/>
    <property type="match status" value="3"/>
</dbReference>
<dbReference type="RefSeq" id="WP_340235530.1">
    <property type="nucleotide sequence ID" value="NZ_JBBEWC010000004.1"/>
</dbReference>
<feature type="domain" description="Right handed beta helix" evidence="2">
    <location>
        <begin position="401"/>
        <end position="530"/>
    </location>
</feature>
<evidence type="ECO:0000313" key="4">
    <source>
        <dbReference type="Proteomes" id="UP001597510"/>
    </source>
</evidence>